<reference evidence="1 3" key="1">
    <citation type="submission" date="2016-10" db="EMBL/GenBank/DDBJ databases">
        <authorList>
            <person name="Varghese N."/>
            <person name="Submissions S."/>
        </authorList>
    </citation>
    <scope>NUCLEOTIDE SEQUENCE [LARGE SCALE GENOMIC DNA]</scope>
    <source>
        <strain evidence="1 3">DSM 19299</strain>
    </source>
</reference>
<dbReference type="Proteomes" id="UP000199426">
    <property type="component" value="Unassembled WGS sequence"/>
</dbReference>
<organism evidence="2 4">
    <name type="scientific">Chryseobacterium jejuense</name>
    <dbReference type="NCBI Taxonomy" id="445960"/>
    <lineage>
        <taxon>Bacteria</taxon>
        <taxon>Pseudomonadati</taxon>
        <taxon>Bacteroidota</taxon>
        <taxon>Flavobacteriia</taxon>
        <taxon>Flavobacteriales</taxon>
        <taxon>Weeksellaceae</taxon>
        <taxon>Chryseobacterium group</taxon>
        <taxon>Chryseobacterium</taxon>
    </lineage>
</organism>
<accession>A0A2X2WT00</accession>
<dbReference type="OrthoDB" id="1190170at2"/>
<dbReference type="RefSeq" id="WP_089732670.1">
    <property type="nucleotide sequence ID" value="NZ_FNEG01000001.1"/>
</dbReference>
<dbReference type="Proteomes" id="UP000251670">
    <property type="component" value="Unassembled WGS sequence"/>
</dbReference>
<dbReference type="AlphaFoldDB" id="A0A2X2WT00"/>
<protein>
    <submittedName>
        <fullName evidence="2">Uncharacterized protein</fullName>
    </submittedName>
</protein>
<dbReference type="EMBL" id="FNEG01000001">
    <property type="protein sequence ID" value="SDI13621.1"/>
    <property type="molecule type" value="Genomic_DNA"/>
</dbReference>
<name>A0A2X2WT00_CHRJE</name>
<evidence type="ECO:0000313" key="4">
    <source>
        <dbReference type="Proteomes" id="UP000251670"/>
    </source>
</evidence>
<evidence type="ECO:0000313" key="2">
    <source>
        <dbReference type="EMBL" id="SQB46452.1"/>
    </source>
</evidence>
<sequence>MKSYIDIETIPNCKIEEDKFEWGEPYDIHTPIFIFKKFSTSKLENSIILFGENNFKQQLLSLYNVIINHEESEKLENYTGDEFDRKAILELINSFIKKNESLIAPWEKYHIGLAEYDYVSYSERQTQESLCYVKIQ</sequence>
<gene>
    <name evidence="2" type="ORF">NCTC13492_03526</name>
    <name evidence="1" type="ORF">SAMN05421542_0182</name>
</gene>
<dbReference type="EMBL" id="UAWB01000013">
    <property type="protein sequence ID" value="SQB46452.1"/>
    <property type="molecule type" value="Genomic_DNA"/>
</dbReference>
<keyword evidence="3" id="KW-1185">Reference proteome</keyword>
<proteinExistence type="predicted"/>
<dbReference type="STRING" id="445960.SAMN05421542_0182"/>
<evidence type="ECO:0000313" key="3">
    <source>
        <dbReference type="Proteomes" id="UP000199426"/>
    </source>
</evidence>
<evidence type="ECO:0000313" key="1">
    <source>
        <dbReference type="EMBL" id="SDI13621.1"/>
    </source>
</evidence>
<reference evidence="2 4" key="2">
    <citation type="submission" date="2018-06" db="EMBL/GenBank/DDBJ databases">
        <authorList>
            <consortium name="Pathogen Informatics"/>
            <person name="Doyle S."/>
        </authorList>
    </citation>
    <scope>NUCLEOTIDE SEQUENCE [LARGE SCALE GENOMIC DNA]</scope>
    <source>
        <strain evidence="2 4">NCTC13492</strain>
    </source>
</reference>